<evidence type="ECO:0000259" key="2">
    <source>
        <dbReference type="PROSITE" id="PS51199"/>
    </source>
</evidence>
<dbReference type="SUPFAM" id="SSF52540">
    <property type="entry name" value="P-loop containing nucleoside triphosphate hydrolases"/>
    <property type="match status" value="1"/>
</dbReference>
<dbReference type="Gene3D" id="3.40.1360.10">
    <property type="match status" value="1"/>
</dbReference>
<proteinExistence type="predicted"/>
<protein>
    <submittedName>
        <fullName evidence="3">DnaB-like helicase C terminal domain-containing protein</fullName>
    </submittedName>
</protein>
<dbReference type="EMBL" id="FXUI01000002">
    <property type="protein sequence ID" value="SMP58600.1"/>
    <property type="molecule type" value="Genomic_DNA"/>
</dbReference>
<feature type="domain" description="SF4 helicase" evidence="2">
    <location>
        <begin position="130"/>
        <end position="400"/>
    </location>
</feature>
<name>A0ABY1Q814_9SPHN</name>
<dbReference type="Pfam" id="PF03796">
    <property type="entry name" value="DnaB_C"/>
    <property type="match status" value="1"/>
</dbReference>
<dbReference type="Gene3D" id="3.40.50.300">
    <property type="entry name" value="P-loop containing nucleotide triphosphate hydrolases"/>
    <property type="match status" value="1"/>
</dbReference>
<sequence length="431" mass="47918">ASGYALRPPPTPQHPILILIDAALSSCLSRGTTGAKGVEDVLRHHYQWIDRFDKVTLIFDGDETGREWAQRAAALLPPGKGYIGEIIGHKDARSALMAGDGRAIQSAFFNAEKFVPQGIFRVKDLIAEARRPVERGIPWCLPGLTKITFGRRYGELYTLGAGNSIGKTDLTTQCISYDALSLGIMTAVIYLEQPPVETLKRLAGKIAGRPFHIPVEDLPEDERYSQQELDEALDRLEASPNLIFAGNFESTAWDDVEKKIRYLVISEGVKIVYLDNMTALVDETNERASVEGIIKKMALLCQELNIIIMLLCHLATPDGKPHEEGGQVSLRHFKGSRAMGAFPHYAFGLERNTQHEVPEYRNYSILRCVKDRYTGRYNGATISLHYDVASGQLVERDLPDDYYGDREEGSGGHRRGDIPPWEPDVGGPLEL</sequence>
<feature type="region of interest" description="Disordered" evidence="1">
    <location>
        <begin position="399"/>
        <end position="431"/>
    </location>
</feature>
<feature type="non-terminal residue" evidence="3">
    <location>
        <position position="1"/>
    </location>
</feature>
<dbReference type="CDD" id="cd19483">
    <property type="entry name" value="RecA-like_Gp4D_helicase"/>
    <property type="match status" value="1"/>
</dbReference>
<dbReference type="PANTHER" id="PTHR12873:SF0">
    <property type="entry name" value="TWINKLE MTDNA HELICASE"/>
    <property type="match status" value="1"/>
</dbReference>
<dbReference type="InterPro" id="IPR007694">
    <property type="entry name" value="DNA_helicase_DnaB-like_C"/>
</dbReference>
<dbReference type="InterPro" id="IPR027032">
    <property type="entry name" value="Twinkle-like"/>
</dbReference>
<evidence type="ECO:0000313" key="4">
    <source>
        <dbReference type="Proteomes" id="UP001157910"/>
    </source>
</evidence>
<evidence type="ECO:0000256" key="1">
    <source>
        <dbReference type="SAM" id="MobiDB-lite"/>
    </source>
</evidence>
<dbReference type="PROSITE" id="PS51199">
    <property type="entry name" value="SF4_HELICASE"/>
    <property type="match status" value="1"/>
</dbReference>
<dbReference type="InterPro" id="IPR027417">
    <property type="entry name" value="P-loop_NTPase"/>
</dbReference>
<gene>
    <name evidence="3" type="ORF">SAMN06296065_102497</name>
</gene>
<organism evidence="3 4">
    <name type="scientific">Novosphingobium panipatense</name>
    <dbReference type="NCBI Taxonomy" id="428991"/>
    <lineage>
        <taxon>Bacteria</taxon>
        <taxon>Pseudomonadati</taxon>
        <taxon>Pseudomonadota</taxon>
        <taxon>Alphaproteobacteria</taxon>
        <taxon>Sphingomonadales</taxon>
        <taxon>Sphingomonadaceae</taxon>
        <taxon>Novosphingobium</taxon>
    </lineage>
</organism>
<dbReference type="RefSeq" id="WP_283405466.1">
    <property type="nucleotide sequence ID" value="NZ_FXUI01000002.1"/>
</dbReference>
<dbReference type="PANTHER" id="PTHR12873">
    <property type="entry name" value="T7-LIKE MITOCHONDRIAL DNA HELICASE"/>
    <property type="match status" value="1"/>
</dbReference>
<feature type="compositionally biased region" description="Basic and acidic residues" evidence="1">
    <location>
        <begin position="399"/>
        <end position="417"/>
    </location>
</feature>
<dbReference type="SUPFAM" id="SSF56731">
    <property type="entry name" value="DNA primase core"/>
    <property type="match status" value="1"/>
</dbReference>
<evidence type="ECO:0000313" key="3">
    <source>
        <dbReference type="EMBL" id="SMP58600.1"/>
    </source>
</evidence>
<dbReference type="Proteomes" id="UP001157910">
    <property type="component" value="Unassembled WGS sequence"/>
</dbReference>
<keyword evidence="4" id="KW-1185">Reference proteome</keyword>
<accession>A0ABY1Q814</accession>
<reference evidence="3 4" key="1">
    <citation type="submission" date="2017-05" db="EMBL/GenBank/DDBJ databases">
        <authorList>
            <person name="Varghese N."/>
            <person name="Submissions S."/>
        </authorList>
    </citation>
    <scope>NUCLEOTIDE SEQUENCE [LARGE SCALE GENOMIC DNA]</scope>
    <source>
        <strain evidence="3 4">SM16</strain>
    </source>
</reference>
<comment type="caution">
    <text evidence="3">The sequence shown here is derived from an EMBL/GenBank/DDBJ whole genome shotgun (WGS) entry which is preliminary data.</text>
</comment>